<dbReference type="RefSeq" id="WP_190426128.1">
    <property type="nucleotide sequence ID" value="NZ_JAMPKK010000062.1"/>
</dbReference>
<dbReference type="InterPro" id="IPR023214">
    <property type="entry name" value="HAD_sf"/>
</dbReference>
<dbReference type="PRINTS" id="PR00413">
    <property type="entry name" value="HADHALOGNASE"/>
</dbReference>
<comment type="caution">
    <text evidence="1">The sequence shown here is derived from an EMBL/GenBank/DDBJ whole genome shotgun (WGS) entry which is preliminary data.</text>
</comment>
<dbReference type="PANTHER" id="PTHR43481">
    <property type="entry name" value="FRUCTOSE-1-PHOSPHATE PHOSPHATASE"/>
    <property type="match status" value="1"/>
</dbReference>
<dbReference type="EMBL" id="JAMPKK010000062">
    <property type="protein sequence ID" value="MEP0867200.1"/>
    <property type="molecule type" value="Genomic_DNA"/>
</dbReference>
<keyword evidence="2" id="KW-1185">Reference proteome</keyword>
<dbReference type="InterPro" id="IPR006439">
    <property type="entry name" value="HAD-SF_hydro_IA"/>
</dbReference>
<dbReference type="InterPro" id="IPR051806">
    <property type="entry name" value="HAD-like_SPP"/>
</dbReference>
<sequence>MNTKPILPQPPYAALIFDCDGTLADTMPIHFQTWTATLRSFGVELNEEWFFKRNGISAKELIRTLNSEFGYSLDEKLTFVDKQRRYIALAHTAVEIQAVADIARSHYGKVPMAVASGGHRPLVEATLDAIGLRYLFDTVVTVNDVAQGKPAPDIFLLAAKRLGVAPEECIVYEDSDGGIEAANRALMRVIDVRVLWRSEAGTF</sequence>
<organism evidence="1 2">
    <name type="scientific">Funiculus sociatus GB2-A5</name>
    <dbReference type="NCBI Taxonomy" id="2933946"/>
    <lineage>
        <taxon>Bacteria</taxon>
        <taxon>Bacillati</taxon>
        <taxon>Cyanobacteriota</taxon>
        <taxon>Cyanophyceae</taxon>
        <taxon>Coleofasciculales</taxon>
        <taxon>Coleofasciculaceae</taxon>
        <taxon>Funiculus</taxon>
    </lineage>
</organism>
<protein>
    <submittedName>
        <fullName evidence="1">HAD family phosphatase</fullName>
    </submittedName>
</protein>
<dbReference type="Gene3D" id="1.10.150.240">
    <property type="entry name" value="Putative phosphatase, domain 2"/>
    <property type="match status" value="1"/>
</dbReference>
<dbReference type="SUPFAM" id="SSF56784">
    <property type="entry name" value="HAD-like"/>
    <property type="match status" value="1"/>
</dbReference>
<accession>A0ABV0JVF3</accession>
<gene>
    <name evidence="1" type="ORF">NDI37_22370</name>
</gene>
<reference evidence="1 2" key="1">
    <citation type="submission" date="2022-04" db="EMBL/GenBank/DDBJ databases">
        <title>Positive selection, recombination, and allopatry shape intraspecific diversity of widespread and dominant cyanobacteria.</title>
        <authorList>
            <person name="Wei J."/>
            <person name="Shu W."/>
            <person name="Hu C."/>
        </authorList>
    </citation>
    <scope>NUCLEOTIDE SEQUENCE [LARGE SCALE GENOMIC DNA]</scope>
    <source>
        <strain evidence="1 2">GB2-A5</strain>
    </source>
</reference>
<dbReference type="NCBIfam" id="TIGR01509">
    <property type="entry name" value="HAD-SF-IA-v3"/>
    <property type="match status" value="1"/>
</dbReference>
<name>A0ABV0JVF3_9CYAN</name>
<dbReference type="InterPro" id="IPR023198">
    <property type="entry name" value="PGP-like_dom2"/>
</dbReference>
<dbReference type="SFLD" id="SFLDS00003">
    <property type="entry name" value="Haloacid_Dehalogenase"/>
    <property type="match status" value="1"/>
</dbReference>
<dbReference type="PANTHER" id="PTHR43481:SF4">
    <property type="entry name" value="GLYCEROL-1-PHOSPHATE PHOSPHOHYDROLASE 1-RELATED"/>
    <property type="match status" value="1"/>
</dbReference>
<proteinExistence type="predicted"/>
<dbReference type="Pfam" id="PF00702">
    <property type="entry name" value="Hydrolase"/>
    <property type="match status" value="1"/>
</dbReference>
<evidence type="ECO:0000313" key="2">
    <source>
        <dbReference type="Proteomes" id="UP001442494"/>
    </source>
</evidence>
<dbReference type="Gene3D" id="3.40.50.1000">
    <property type="entry name" value="HAD superfamily/HAD-like"/>
    <property type="match status" value="1"/>
</dbReference>
<evidence type="ECO:0000313" key="1">
    <source>
        <dbReference type="EMBL" id="MEP0867200.1"/>
    </source>
</evidence>
<dbReference type="InterPro" id="IPR036412">
    <property type="entry name" value="HAD-like_sf"/>
</dbReference>
<dbReference type="SFLD" id="SFLDG01129">
    <property type="entry name" value="C1.5:_HAD__Beta-PGM__Phosphata"/>
    <property type="match status" value="1"/>
</dbReference>
<dbReference type="CDD" id="cd07505">
    <property type="entry name" value="HAD_BPGM-like"/>
    <property type="match status" value="1"/>
</dbReference>
<dbReference type="Proteomes" id="UP001442494">
    <property type="component" value="Unassembled WGS sequence"/>
</dbReference>